<comment type="caution">
    <text evidence="2">The sequence shown here is derived from an EMBL/GenBank/DDBJ whole genome shotgun (WGS) entry which is preliminary data.</text>
</comment>
<dbReference type="AlphaFoldDB" id="A0A7W8DTN4"/>
<accession>A0A7W8DTN4</accession>
<name>A0A7W8DTN4_9HYPH</name>
<keyword evidence="3" id="KW-1185">Reference proteome</keyword>
<reference evidence="2 3" key="1">
    <citation type="submission" date="2020-08" db="EMBL/GenBank/DDBJ databases">
        <title>Genomic Encyclopedia of Type Strains, Phase IV (KMG-IV): sequencing the most valuable type-strain genomes for metagenomic binning, comparative biology and taxonomic classification.</title>
        <authorList>
            <person name="Goeker M."/>
        </authorList>
    </citation>
    <scope>NUCLEOTIDE SEQUENCE [LARGE SCALE GENOMIC DNA]</scope>
    <source>
        <strain evidence="2 3">DSM 21319</strain>
    </source>
</reference>
<evidence type="ECO:0000313" key="2">
    <source>
        <dbReference type="EMBL" id="MBB5041883.1"/>
    </source>
</evidence>
<dbReference type="EMBL" id="JACHIK010000003">
    <property type="protein sequence ID" value="MBB5041883.1"/>
    <property type="molecule type" value="Genomic_DNA"/>
</dbReference>
<evidence type="ECO:0000256" key="1">
    <source>
        <dbReference type="SAM" id="MobiDB-lite"/>
    </source>
</evidence>
<evidence type="ECO:0000313" key="3">
    <source>
        <dbReference type="Proteomes" id="UP000535406"/>
    </source>
</evidence>
<dbReference type="Proteomes" id="UP000535406">
    <property type="component" value="Unassembled WGS sequence"/>
</dbReference>
<feature type="region of interest" description="Disordered" evidence="1">
    <location>
        <begin position="1"/>
        <end position="20"/>
    </location>
</feature>
<proteinExistence type="predicted"/>
<organism evidence="2 3">
    <name type="scientific">Shinella fusca</name>
    <dbReference type="NCBI Taxonomy" id="544480"/>
    <lineage>
        <taxon>Bacteria</taxon>
        <taxon>Pseudomonadati</taxon>
        <taxon>Pseudomonadota</taxon>
        <taxon>Alphaproteobacteria</taxon>
        <taxon>Hyphomicrobiales</taxon>
        <taxon>Rhizobiaceae</taxon>
        <taxon>Shinella</taxon>
    </lineage>
</organism>
<gene>
    <name evidence="2" type="ORF">HNQ66_001266</name>
</gene>
<protein>
    <submittedName>
        <fullName evidence="2">Uncharacterized protein</fullName>
    </submittedName>
</protein>
<sequence>MITPAPTTMDLHTGATATTERYGRDGHTLVRSAAHMEALGWAFTHTPTQEAYRRSTGEDAAPVLERYRQWVKENVIGSA</sequence>